<dbReference type="Proteomes" id="UP000095552">
    <property type="component" value="Unassembled WGS sequence"/>
</dbReference>
<keyword evidence="4 7" id="KW-0547">Nucleotide-binding</keyword>
<dbReference type="STRING" id="1563681.BFP71_19000"/>
<evidence type="ECO:0000313" key="10">
    <source>
        <dbReference type="Proteomes" id="UP000095552"/>
    </source>
</evidence>
<comment type="subunit">
    <text evidence="1 7">Heterotrimer of A, B and C subunits.</text>
</comment>
<dbReference type="HAMAP" id="MF_00120">
    <property type="entry name" value="GatA"/>
    <property type="match status" value="1"/>
</dbReference>
<comment type="function">
    <text evidence="7">Allows the formation of correctly charged Gln-tRNA(Gln) through the transamidation of misacylated Glu-tRNA(Gln) in organisms which lack glutaminyl-tRNA synthetase. The reaction takes place in the presence of glutamine and ATP through an activated gamma-phospho-Glu-tRNA(Gln).</text>
</comment>
<feature type="domain" description="Amidase" evidence="8">
    <location>
        <begin position="24"/>
        <end position="463"/>
    </location>
</feature>
<organism evidence="9 10">
    <name type="scientific">Roseivirga misakiensis</name>
    <dbReference type="NCBI Taxonomy" id="1563681"/>
    <lineage>
        <taxon>Bacteria</taxon>
        <taxon>Pseudomonadati</taxon>
        <taxon>Bacteroidota</taxon>
        <taxon>Cytophagia</taxon>
        <taxon>Cytophagales</taxon>
        <taxon>Roseivirgaceae</taxon>
        <taxon>Roseivirga</taxon>
    </lineage>
</organism>
<proteinExistence type="inferred from homology"/>
<dbReference type="InterPro" id="IPR000120">
    <property type="entry name" value="Amidase"/>
</dbReference>
<evidence type="ECO:0000256" key="2">
    <source>
        <dbReference type="ARBA" id="ARBA00014428"/>
    </source>
</evidence>
<protein>
    <recommendedName>
        <fullName evidence="2 7">Glutamyl-tRNA(Gln) amidotransferase subunit A</fullName>
        <shortName evidence="7">Glu-ADT subunit A</shortName>
        <ecNumber evidence="7">6.3.5.7</ecNumber>
    </recommendedName>
</protein>
<dbReference type="GO" id="GO:0050567">
    <property type="term" value="F:glutaminyl-tRNA synthase (glutamine-hydrolyzing) activity"/>
    <property type="evidence" value="ECO:0007669"/>
    <property type="project" value="UniProtKB-UniRule"/>
</dbReference>
<evidence type="ECO:0000256" key="1">
    <source>
        <dbReference type="ARBA" id="ARBA00011123"/>
    </source>
</evidence>
<dbReference type="OrthoDB" id="9811471at2"/>
<dbReference type="GO" id="GO:0005524">
    <property type="term" value="F:ATP binding"/>
    <property type="evidence" value="ECO:0007669"/>
    <property type="project" value="UniProtKB-KW"/>
</dbReference>
<dbReference type="GO" id="GO:0006412">
    <property type="term" value="P:translation"/>
    <property type="evidence" value="ECO:0007669"/>
    <property type="project" value="UniProtKB-UniRule"/>
</dbReference>
<dbReference type="InterPro" id="IPR004412">
    <property type="entry name" value="GatA"/>
</dbReference>
<dbReference type="GO" id="GO:0030956">
    <property type="term" value="C:glutamyl-tRNA(Gln) amidotransferase complex"/>
    <property type="evidence" value="ECO:0007669"/>
    <property type="project" value="InterPro"/>
</dbReference>
<keyword evidence="5 7" id="KW-0067">ATP-binding</keyword>
<comment type="caution">
    <text evidence="9">The sequence shown here is derived from an EMBL/GenBank/DDBJ whole genome shotgun (WGS) entry which is preliminary data.</text>
</comment>
<reference evidence="9 10" key="1">
    <citation type="submission" date="2016-08" db="EMBL/GenBank/DDBJ databases">
        <title>Draft genome of Fabibacter sp. strain SK-8.</title>
        <authorList>
            <person name="Wong S.-K."/>
            <person name="Hamasaki K."/>
            <person name="Yoshizawa S."/>
        </authorList>
    </citation>
    <scope>NUCLEOTIDE SEQUENCE [LARGE SCALE GENOMIC DNA]</scope>
    <source>
        <strain evidence="9 10">SK-8</strain>
    </source>
</reference>
<dbReference type="AlphaFoldDB" id="A0A1E5T270"/>
<evidence type="ECO:0000313" key="9">
    <source>
        <dbReference type="EMBL" id="OEK05472.1"/>
    </source>
</evidence>
<sequence length="474" mass="52164">MKNYHRLDEIQTDLKLQKVSCLQLVEHHLQVIKENLHLNVFLEVFDEEARAQAKAIDNKLKHNQAGKLAGLIFGIKDLICYQNHSVTGSSKILEGFDSQITATAVQRILDEDAIVIGRQNCDEFGMGSSNENSAFGAVKNAIDETRVPGGSSGGSAVAVQANMCQISLGTDTGGSVRQPAAFTGTVGLKPTYSRISRWGLLAYASSFDTIGIISKSVDDNARVLEIIAGKDQNDGTSSSEPVDVYAKELPGDKKYKIAYLRESIESDAVAEPIKKSMASTIDKLKNQGHIVEQASFDLLDYVLPTYYILTTAEASTNLSRYDGVHFGHRSKSSDNLESLYKNSRTEGFGEEVKRRIMLGTFVLSANYYDAYFTKAQKARKLIKEATEKILEEYDFIIIPTTPTTAFKLGQHHDNPVESYLADLFTVQASVTGVPAISVPIGIDENNLPIGMQIMSRAFDETKLFAFSKCLLEEK</sequence>
<evidence type="ECO:0000256" key="7">
    <source>
        <dbReference type="HAMAP-Rule" id="MF_00120"/>
    </source>
</evidence>
<evidence type="ECO:0000256" key="4">
    <source>
        <dbReference type="ARBA" id="ARBA00022741"/>
    </source>
</evidence>
<gene>
    <name evidence="7" type="primary">gatA</name>
    <name evidence="9" type="ORF">BFP71_19000</name>
</gene>
<comment type="catalytic activity">
    <reaction evidence="7">
        <text>L-glutamyl-tRNA(Gln) + L-glutamine + ATP + H2O = L-glutaminyl-tRNA(Gln) + L-glutamate + ADP + phosphate + H(+)</text>
        <dbReference type="Rhea" id="RHEA:17521"/>
        <dbReference type="Rhea" id="RHEA-COMP:9681"/>
        <dbReference type="Rhea" id="RHEA-COMP:9684"/>
        <dbReference type="ChEBI" id="CHEBI:15377"/>
        <dbReference type="ChEBI" id="CHEBI:15378"/>
        <dbReference type="ChEBI" id="CHEBI:29985"/>
        <dbReference type="ChEBI" id="CHEBI:30616"/>
        <dbReference type="ChEBI" id="CHEBI:43474"/>
        <dbReference type="ChEBI" id="CHEBI:58359"/>
        <dbReference type="ChEBI" id="CHEBI:78520"/>
        <dbReference type="ChEBI" id="CHEBI:78521"/>
        <dbReference type="ChEBI" id="CHEBI:456216"/>
        <dbReference type="EC" id="6.3.5.7"/>
    </reaction>
</comment>
<dbReference type="InterPro" id="IPR023631">
    <property type="entry name" value="Amidase_dom"/>
</dbReference>
<dbReference type="PANTHER" id="PTHR11895:SF7">
    <property type="entry name" value="GLUTAMYL-TRNA(GLN) AMIDOTRANSFERASE SUBUNIT A, MITOCHONDRIAL"/>
    <property type="match status" value="1"/>
</dbReference>
<dbReference type="InterPro" id="IPR036928">
    <property type="entry name" value="AS_sf"/>
</dbReference>
<comment type="similarity">
    <text evidence="7">Belongs to the amidase family. GatA subfamily.</text>
</comment>
<evidence type="ECO:0000256" key="6">
    <source>
        <dbReference type="ARBA" id="ARBA00022917"/>
    </source>
</evidence>
<dbReference type="Pfam" id="PF01425">
    <property type="entry name" value="Amidase"/>
    <property type="match status" value="1"/>
</dbReference>
<feature type="active site" description="Acyl-ester intermediate" evidence="7">
    <location>
        <position position="175"/>
    </location>
</feature>
<feature type="active site" description="Charge relay system" evidence="7">
    <location>
        <position position="76"/>
    </location>
</feature>
<evidence type="ECO:0000256" key="3">
    <source>
        <dbReference type="ARBA" id="ARBA00022598"/>
    </source>
</evidence>
<accession>A0A1E5T270</accession>
<keyword evidence="3 7" id="KW-0436">Ligase</keyword>
<dbReference type="PANTHER" id="PTHR11895">
    <property type="entry name" value="TRANSAMIDASE"/>
    <property type="match status" value="1"/>
</dbReference>
<evidence type="ECO:0000256" key="5">
    <source>
        <dbReference type="ARBA" id="ARBA00022840"/>
    </source>
</evidence>
<dbReference type="EMBL" id="MDGQ01000005">
    <property type="protein sequence ID" value="OEK05472.1"/>
    <property type="molecule type" value="Genomic_DNA"/>
</dbReference>
<dbReference type="RefSeq" id="WP_069836976.1">
    <property type="nucleotide sequence ID" value="NZ_MDGQ01000005.1"/>
</dbReference>
<evidence type="ECO:0000259" key="8">
    <source>
        <dbReference type="Pfam" id="PF01425"/>
    </source>
</evidence>
<feature type="active site" description="Charge relay system" evidence="7">
    <location>
        <position position="151"/>
    </location>
</feature>
<dbReference type="EC" id="6.3.5.7" evidence="7"/>
<dbReference type="SUPFAM" id="SSF75304">
    <property type="entry name" value="Amidase signature (AS) enzymes"/>
    <property type="match status" value="1"/>
</dbReference>
<dbReference type="Gene3D" id="3.90.1300.10">
    <property type="entry name" value="Amidase signature (AS) domain"/>
    <property type="match status" value="1"/>
</dbReference>
<keyword evidence="10" id="KW-1185">Reference proteome</keyword>
<keyword evidence="6 7" id="KW-0648">Protein biosynthesis</keyword>
<name>A0A1E5T270_9BACT</name>
<dbReference type="NCBIfam" id="TIGR00132">
    <property type="entry name" value="gatA"/>
    <property type="match status" value="1"/>
</dbReference>